<dbReference type="PANTHER" id="PTHR30349:SF94">
    <property type="entry name" value="INTEGRASE_RECOMBINASE HI_1414-RELATED"/>
    <property type="match status" value="1"/>
</dbReference>
<dbReference type="GO" id="GO:0015074">
    <property type="term" value="P:DNA integration"/>
    <property type="evidence" value="ECO:0007669"/>
    <property type="project" value="UniProtKB-KW"/>
</dbReference>
<accession>A0A6B2NUK0</accession>
<gene>
    <name evidence="6" type="ORF">G0P99_15070</name>
</gene>
<protein>
    <submittedName>
        <fullName evidence="6">Site-specific integrase</fullName>
    </submittedName>
</protein>
<dbReference type="CDD" id="cd00796">
    <property type="entry name" value="INT_Rci_Hp1_C"/>
    <property type="match status" value="1"/>
</dbReference>
<dbReference type="EMBL" id="JAAGOX010000023">
    <property type="protein sequence ID" value="NDW46287.1"/>
    <property type="molecule type" value="Genomic_DNA"/>
</dbReference>
<keyword evidence="2" id="KW-0238">DNA-binding</keyword>
<dbReference type="InterPro" id="IPR013762">
    <property type="entry name" value="Integrase-like_cat_sf"/>
</dbReference>
<dbReference type="InterPro" id="IPR002104">
    <property type="entry name" value="Integrase_catalytic"/>
</dbReference>
<name>A0A6B2NUK0_9RHOB</name>
<dbReference type="GO" id="GO:0003677">
    <property type="term" value="F:DNA binding"/>
    <property type="evidence" value="ECO:0007669"/>
    <property type="project" value="UniProtKB-KW"/>
</dbReference>
<keyword evidence="1" id="KW-0229">DNA integration</keyword>
<keyword evidence="3" id="KW-0233">DNA recombination</keyword>
<evidence type="ECO:0000256" key="4">
    <source>
        <dbReference type="SAM" id="MobiDB-lite"/>
    </source>
</evidence>
<dbReference type="Pfam" id="PF00589">
    <property type="entry name" value="Phage_integrase"/>
    <property type="match status" value="1"/>
</dbReference>
<reference evidence="6" key="1">
    <citation type="submission" date="2020-02" db="EMBL/GenBank/DDBJ databases">
        <title>Delineation of the pyrene-degrading pathway in Roseobacter clade bacteria by genomic analysis.</title>
        <authorList>
            <person name="Zhou H."/>
            <person name="Wang H."/>
        </authorList>
    </citation>
    <scope>NUCLEOTIDE SEQUENCE</scope>
    <source>
        <strain evidence="6">PrR005</strain>
    </source>
</reference>
<dbReference type="InterPro" id="IPR050090">
    <property type="entry name" value="Tyrosine_recombinase_XerCD"/>
</dbReference>
<dbReference type="InterPro" id="IPR010998">
    <property type="entry name" value="Integrase_recombinase_N"/>
</dbReference>
<evidence type="ECO:0000256" key="2">
    <source>
        <dbReference type="ARBA" id="ARBA00023125"/>
    </source>
</evidence>
<evidence type="ECO:0000259" key="5">
    <source>
        <dbReference type="PROSITE" id="PS51898"/>
    </source>
</evidence>
<dbReference type="GO" id="GO:0006310">
    <property type="term" value="P:DNA recombination"/>
    <property type="evidence" value="ECO:0007669"/>
    <property type="project" value="UniProtKB-KW"/>
</dbReference>
<evidence type="ECO:0000256" key="3">
    <source>
        <dbReference type="ARBA" id="ARBA00023172"/>
    </source>
</evidence>
<dbReference type="PANTHER" id="PTHR30349">
    <property type="entry name" value="PHAGE INTEGRASE-RELATED"/>
    <property type="match status" value="1"/>
</dbReference>
<dbReference type="PROSITE" id="PS51898">
    <property type="entry name" value="TYR_RECOMBINASE"/>
    <property type="match status" value="1"/>
</dbReference>
<sequence length="335" mass="37648">MATVVKRPSGKWQATVRKDGRSRSKSFHRRADATKWARETELSADKGLLVPAGGTTAPEMSLSEVLTKYRNDVTSTKRCAQNESYAINGFLRTNSKLASLKVGQLSPTDFISYRDTRLQSMKPATVVRELGWMQHALDVACADWGQQLPDGNPVKHVRRPKIDNRRERRLQAGEWQALLDAVNEARSPLMRPLLTLALATGMRRGELLSMQWKHVDLERRTVFLPQTKNGRARTVPLSPKAVTVLMNLPRSDVRCVPLSGNSVRLAFGRLRQRAGAVDLTFHDIRHEAVSRFVEIGLSLAQVQMISGHRDLRMLMRYTHLQTEDIVAQLAAVELG</sequence>
<dbReference type="Gene3D" id="1.10.150.130">
    <property type="match status" value="1"/>
</dbReference>
<organism evidence="6">
    <name type="scientific">Ruegeria sp. PrR005</name>
    <dbReference type="NCBI Taxonomy" id="2706882"/>
    <lineage>
        <taxon>Bacteria</taxon>
        <taxon>Pseudomonadati</taxon>
        <taxon>Pseudomonadota</taxon>
        <taxon>Alphaproteobacteria</taxon>
        <taxon>Rhodobacterales</taxon>
        <taxon>Roseobacteraceae</taxon>
        <taxon>Ruegeria</taxon>
    </lineage>
</organism>
<evidence type="ECO:0000313" key="6">
    <source>
        <dbReference type="EMBL" id="NDW46287.1"/>
    </source>
</evidence>
<feature type="domain" description="Tyr recombinase" evidence="5">
    <location>
        <begin position="165"/>
        <end position="330"/>
    </location>
</feature>
<evidence type="ECO:0000256" key="1">
    <source>
        <dbReference type="ARBA" id="ARBA00022908"/>
    </source>
</evidence>
<dbReference type="SUPFAM" id="SSF56349">
    <property type="entry name" value="DNA breaking-rejoining enzymes"/>
    <property type="match status" value="1"/>
</dbReference>
<proteinExistence type="predicted"/>
<feature type="region of interest" description="Disordered" evidence="4">
    <location>
        <begin position="1"/>
        <end position="32"/>
    </location>
</feature>
<dbReference type="Gene3D" id="1.10.443.10">
    <property type="entry name" value="Intergrase catalytic core"/>
    <property type="match status" value="1"/>
</dbReference>
<dbReference type="AlphaFoldDB" id="A0A6B2NUK0"/>
<comment type="caution">
    <text evidence="6">The sequence shown here is derived from an EMBL/GenBank/DDBJ whole genome shotgun (WGS) entry which is preliminary data.</text>
</comment>
<dbReference type="InterPro" id="IPR011010">
    <property type="entry name" value="DNA_brk_join_enz"/>
</dbReference>